<evidence type="ECO:0000256" key="1">
    <source>
        <dbReference type="ARBA" id="ARBA00006484"/>
    </source>
</evidence>
<dbReference type="GO" id="GO:0016616">
    <property type="term" value="F:oxidoreductase activity, acting on the CH-OH group of donors, NAD or NADP as acceptor"/>
    <property type="evidence" value="ECO:0007669"/>
    <property type="project" value="TreeGrafter"/>
</dbReference>
<dbReference type="AlphaFoldDB" id="A0A2K1R037"/>
<dbReference type="InterPro" id="IPR036291">
    <property type="entry name" value="NAD(P)-bd_dom_sf"/>
</dbReference>
<dbReference type="GO" id="GO:0005737">
    <property type="term" value="C:cytoplasm"/>
    <property type="evidence" value="ECO:0007669"/>
    <property type="project" value="TreeGrafter"/>
</dbReference>
<name>A0A2K1R037_9PEZI</name>
<comment type="similarity">
    <text evidence="1">Belongs to the short-chain dehydrogenases/reductases (SDR) family.</text>
</comment>
<dbReference type="EMBL" id="NKHZ01000018">
    <property type="protein sequence ID" value="PNS20665.1"/>
    <property type="molecule type" value="Genomic_DNA"/>
</dbReference>
<dbReference type="Gene3D" id="3.40.50.720">
    <property type="entry name" value="NAD(P)-binding Rossmann-like Domain"/>
    <property type="match status" value="1"/>
</dbReference>
<protein>
    <submittedName>
        <fullName evidence="4">3-oxoacyl</fullName>
    </submittedName>
</protein>
<dbReference type="Proteomes" id="UP000243797">
    <property type="component" value="Unassembled WGS sequence"/>
</dbReference>
<dbReference type="PRINTS" id="PR00081">
    <property type="entry name" value="GDHRDH"/>
</dbReference>
<comment type="caution">
    <text evidence="4">The sequence shown here is derived from an EMBL/GenBank/DDBJ whole genome shotgun (WGS) entry which is preliminary data.</text>
</comment>
<dbReference type="STRING" id="2082308.A0A2K1R037"/>
<organism evidence="4 5">
    <name type="scientific">Sphaceloma murrayae</name>
    <dbReference type="NCBI Taxonomy" id="2082308"/>
    <lineage>
        <taxon>Eukaryota</taxon>
        <taxon>Fungi</taxon>
        <taxon>Dikarya</taxon>
        <taxon>Ascomycota</taxon>
        <taxon>Pezizomycotina</taxon>
        <taxon>Dothideomycetes</taxon>
        <taxon>Dothideomycetidae</taxon>
        <taxon>Myriangiales</taxon>
        <taxon>Elsinoaceae</taxon>
        <taxon>Sphaceloma</taxon>
    </lineage>
</organism>
<dbReference type="PROSITE" id="PS00061">
    <property type="entry name" value="ADH_SHORT"/>
    <property type="match status" value="1"/>
</dbReference>
<proteinExistence type="inferred from homology"/>
<sequence length="271" mass="28869">MRSRIKTVVADINLTAAQAYVEALNEKHSGSAASGASTQVITSAVQVDITRWDSQVKAFEASLAFLGGQIDYVFAIAGIGERAWLPKLGDLALQSNGNFVKPDLSVIDANLVGTLHTVSLAVQQMQRQEPDAGAFRGRIAVAASVCGFYCVPSLPVYTAAKHGVIGFVRSYGKLLAGHGIALNAVCPLIVRTAISREEFYEDVEARGLVVPMEKVVAAFRECMSGSTVGGECLEVGPKTDPFDVRGVAGYLDLESEESCNLLNVRAMSYHV</sequence>
<dbReference type="PANTHER" id="PTHR44229">
    <property type="entry name" value="15-HYDROXYPROSTAGLANDIN DEHYDROGENASE [NAD(+)]"/>
    <property type="match status" value="1"/>
</dbReference>
<dbReference type="InterPro" id="IPR002347">
    <property type="entry name" value="SDR_fam"/>
</dbReference>
<dbReference type="InterPro" id="IPR020904">
    <property type="entry name" value="Sc_DH/Rdtase_CS"/>
</dbReference>
<dbReference type="PANTHER" id="PTHR44229:SF4">
    <property type="entry name" value="15-HYDROXYPROSTAGLANDIN DEHYDROGENASE [NAD(+)]"/>
    <property type="match status" value="1"/>
</dbReference>
<reference evidence="4 5" key="1">
    <citation type="submission" date="2017-06" db="EMBL/GenBank/DDBJ databases">
        <title>Draft genome sequence of a variant of Elsinoe murrayae.</title>
        <authorList>
            <person name="Cheng Q."/>
        </authorList>
    </citation>
    <scope>NUCLEOTIDE SEQUENCE [LARGE SCALE GENOMIC DNA]</scope>
    <source>
        <strain evidence="4 5">CQ-2017a</strain>
    </source>
</reference>
<keyword evidence="3" id="KW-0560">Oxidoreductase</keyword>
<evidence type="ECO:0000256" key="3">
    <source>
        <dbReference type="ARBA" id="ARBA00023002"/>
    </source>
</evidence>
<evidence type="ECO:0000313" key="5">
    <source>
        <dbReference type="Proteomes" id="UP000243797"/>
    </source>
</evidence>
<accession>A0A2K1R037</accession>
<gene>
    <name evidence="4" type="ORF">CAC42_2910</name>
</gene>
<dbReference type="Pfam" id="PF00106">
    <property type="entry name" value="adh_short"/>
    <property type="match status" value="1"/>
</dbReference>
<evidence type="ECO:0000256" key="2">
    <source>
        <dbReference type="ARBA" id="ARBA00022857"/>
    </source>
</evidence>
<evidence type="ECO:0000313" key="4">
    <source>
        <dbReference type="EMBL" id="PNS20665.1"/>
    </source>
</evidence>
<keyword evidence="5" id="KW-1185">Reference proteome</keyword>
<dbReference type="SUPFAM" id="SSF51735">
    <property type="entry name" value="NAD(P)-binding Rossmann-fold domains"/>
    <property type="match status" value="1"/>
</dbReference>
<dbReference type="OrthoDB" id="37659at2759"/>
<keyword evidence="2" id="KW-0521">NADP</keyword>
<dbReference type="InParanoid" id="A0A2K1R037"/>